<reference evidence="7" key="1">
    <citation type="submission" date="2021-03" db="EMBL/GenBank/DDBJ databases">
        <title>Roseibium sp. CAU 1637 isolated from Incheon.</title>
        <authorList>
            <person name="Kim W."/>
        </authorList>
    </citation>
    <scope>NUCLEOTIDE SEQUENCE</scope>
    <source>
        <strain evidence="7">CAU 1637</strain>
    </source>
</reference>
<feature type="transmembrane region" description="Helical" evidence="6">
    <location>
        <begin position="73"/>
        <end position="94"/>
    </location>
</feature>
<dbReference type="GO" id="GO:0005886">
    <property type="term" value="C:plasma membrane"/>
    <property type="evidence" value="ECO:0007669"/>
    <property type="project" value="UniProtKB-SubCell"/>
</dbReference>
<dbReference type="Pfam" id="PF02653">
    <property type="entry name" value="BPD_transp_2"/>
    <property type="match status" value="1"/>
</dbReference>
<dbReference type="RefSeq" id="WP_206938182.1">
    <property type="nucleotide sequence ID" value="NZ_JAFLNF010000001.1"/>
</dbReference>
<feature type="transmembrane region" description="Helical" evidence="6">
    <location>
        <begin position="21"/>
        <end position="40"/>
    </location>
</feature>
<dbReference type="AlphaFoldDB" id="A0A939J7I1"/>
<proteinExistence type="predicted"/>
<dbReference type="CDD" id="cd06581">
    <property type="entry name" value="TM_PBP1_LivM_like"/>
    <property type="match status" value="1"/>
</dbReference>
<feature type="transmembrane region" description="Helical" evidence="6">
    <location>
        <begin position="46"/>
        <end position="66"/>
    </location>
</feature>
<comment type="subcellular location">
    <subcellularLocation>
        <location evidence="1">Cell membrane</location>
        <topology evidence="1">Multi-pass membrane protein</topology>
    </subcellularLocation>
</comment>
<name>A0A939J7I1_9HYPH</name>
<protein>
    <submittedName>
        <fullName evidence="7">Branched-chain amino acid ABC transporter permease</fullName>
    </submittedName>
</protein>
<keyword evidence="8" id="KW-1185">Reference proteome</keyword>
<evidence type="ECO:0000256" key="2">
    <source>
        <dbReference type="ARBA" id="ARBA00022475"/>
    </source>
</evidence>
<evidence type="ECO:0000256" key="5">
    <source>
        <dbReference type="ARBA" id="ARBA00023136"/>
    </source>
</evidence>
<feature type="transmembrane region" description="Helical" evidence="6">
    <location>
        <begin position="100"/>
        <end position="120"/>
    </location>
</feature>
<dbReference type="EMBL" id="JAFLNF010000001">
    <property type="protein sequence ID" value="MBO0344256.1"/>
    <property type="molecule type" value="Genomic_DNA"/>
</dbReference>
<feature type="transmembrane region" description="Helical" evidence="6">
    <location>
        <begin position="165"/>
        <end position="188"/>
    </location>
</feature>
<evidence type="ECO:0000256" key="3">
    <source>
        <dbReference type="ARBA" id="ARBA00022692"/>
    </source>
</evidence>
<organism evidence="7 8">
    <name type="scientific">Roseibium limicola</name>
    <dbReference type="NCBI Taxonomy" id="2816037"/>
    <lineage>
        <taxon>Bacteria</taxon>
        <taxon>Pseudomonadati</taxon>
        <taxon>Pseudomonadota</taxon>
        <taxon>Alphaproteobacteria</taxon>
        <taxon>Hyphomicrobiales</taxon>
        <taxon>Stappiaceae</taxon>
        <taxon>Roseibium</taxon>
    </lineage>
</organism>
<dbReference type="Proteomes" id="UP000664779">
    <property type="component" value="Unassembled WGS sequence"/>
</dbReference>
<keyword evidence="2" id="KW-1003">Cell membrane</keyword>
<feature type="transmembrane region" description="Helical" evidence="6">
    <location>
        <begin position="127"/>
        <end position="145"/>
    </location>
</feature>
<dbReference type="GO" id="GO:0015658">
    <property type="term" value="F:branched-chain amino acid transmembrane transporter activity"/>
    <property type="evidence" value="ECO:0007669"/>
    <property type="project" value="InterPro"/>
</dbReference>
<evidence type="ECO:0000256" key="4">
    <source>
        <dbReference type="ARBA" id="ARBA00022989"/>
    </source>
</evidence>
<accession>A0A939J7I1</accession>
<dbReference type="PANTHER" id="PTHR30482">
    <property type="entry name" value="HIGH-AFFINITY BRANCHED-CHAIN AMINO ACID TRANSPORT SYSTEM PERMEASE"/>
    <property type="match status" value="1"/>
</dbReference>
<evidence type="ECO:0000313" key="8">
    <source>
        <dbReference type="Proteomes" id="UP000664779"/>
    </source>
</evidence>
<sequence length="351" mass="36591">MSVSSNASARMVPSAPDTNSWITLETVSLVVFAAVAITLPAYASVYVLYMACLVAINVIATVGLNITVGYTGLLSIGHSAFIGVGAYAAGLAMVHLNTPLPVNVLIGGVSAFLVGLVFGIPSLRIKGVYLAIATLAAQYSLYFVFQNWTSVTGGDRGLNLPATNLFYLGDTGFYYGALILAVLACVAARNLFRTRVGRSLIAVRERDYAAEVLGINIVRAKLLAFGIGAAFAGVAGALTASFLRLVNPDQFTLMVSVFFLAAVVVGGRSSIIGSVLGAAFMTLIPDALREILSLTSPGGTANVAGLLSPLREIIFGALIVGFLMFEPRGLMGLVERLRGRKELVGSEASGD</sequence>
<evidence type="ECO:0000256" key="6">
    <source>
        <dbReference type="SAM" id="Phobius"/>
    </source>
</evidence>
<evidence type="ECO:0000256" key="1">
    <source>
        <dbReference type="ARBA" id="ARBA00004651"/>
    </source>
</evidence>
<gene>
    <name evidence="7" type="ORF">J0X15_03390</name>
</gene>
<dbReference type="PANTHER" id="PTHR30482:SF5">
    <property type="entry name" value="ABC TRANSPORTER PERMEASE PROTEIN"/>
    <property type="match status" value="1"/>
</dbReference>
<feature type="transmembrane region" description="Helical" evidence="6">
    <location>
        <begin position="251"/>
        <end position="284"/>
    </location>
</feature>
<dbReference type="InterPro" id="IPR001851">
    <property type="entry name" value="ABC_transp_permease"/>
</dbReference>
<evidence type="ECO:0000313" key="7">
    <source>
        <dbReference type="EMBL" id="MBO0344256.1"/>
    </source>
</evidence>
<feature type="transmembrane region" description="Helical" evidence="6">
    <location>
        <begin position="222"/>
        <end position="245"/>
    </location>
</feature>
<comment type="caution">
    <text evidence="7">The sequence shown here is derived from an EMBL/GenBank/DDBJ whole genome shotgun (WGS) entry which is preliminary data.</text>
</comment>
<keyword evidence="5 6" id="KW-0472">Membrane</keyword>
<keyword evidence="3 6" id="KW-0812">Transmembrane</keyword>
<dbReference type="InterPro" id="IPR043428">
    <property type="entry name" value="LivM-like"/>
</dbReference>
<keyword evidence="4 6" id="KW-1133">Transmembrane helix</keyword>